<reference evidence="1" key="2">
    <citation type="submission" date="2023-05" db="EMBL/GenBank/DDBJ databases">
        <authorList>
            <person name="Schelkunov M.I."/>
        </authorList>
    </citation>
    <scope>NUCLEOTIDE SEQUENCE</scope>
    <source>
        <strain evidence="1">Hsosn_3</strain>
        <tissue evidence="1">Leaf</tissue>
    </source>
</reference>
<accession>A0AAD8HD05</accession>
<gene>
    <name evidence="1" type="ORF">POM88_039874</name>
</gene>
<evidence type="ECO:0000313" key="2">
    <source>
        <dbReference type="Proteomes" id="UP001237642"/>
    </source>
</evidence>
<dbReference type="EMBL" id="JAUIZM010000009">
    <property type="protein sequence ID" value="KAK1364313.1"/>
    <property type="molecule type" value="Genomic_DNA"/>
</dbReference>
<protein>
    <submittedName>
        <fullName evidence="1">Uncharacterized protein</fullName>
    </submittedName>
</protein>
<evidence type="ECO:0000313" key="1">
    <source>
        <dbReference type="EMBL" id="KAK1364313.1"/>
    </source>
</evidence>
<name>A0AAD8HD05_9APIA</name>
<dbReference type="Proteomes" id="UP001237642">
    <property type="component" value="Unassembled WGS sequence"/>
</dbReference>
<comment type="caution">
    <text evidence="1">The sequence shown here is derived from an EMBL/GenBank/DDBJ whole genome shotgun (WGS) entry which is preliminary data.</text>
</comment>
<dbReference type="AlphaFoldDB" id="A0AAD8HD05"/>
<reference evidence="1" key="1">
    <citation type="submission" date="2023-02" db="EMBL/GenBank/DDBJ databases">
        <title>Genome of toxic invasive species Heracleum sosnowskyi carries increased number of genes despite the absence of recent whole-genome duplications.</title>
        <authorList>
            <person name="Schelkunov M."/>
            <person name="Shtratnikova V."/>
            <person name="Makarenko M."/>
            <person name="Klepikova A."/>
            <person name="Omelchenko D."/>
            <person name="Novikova G."/>
            <person name="Obukhova E."/>
            <person name="Bogdanov V."/>
            <person name="Penin A."/>
            <person name="Logacheva M."/>
        </authorList>
    </citation>
    <scope>NUCLEOTIDE SEQUENCE</scope>
    <source>
        <strain evidence="1">Hsosn_3</strain>
        <tissue evidence="1">Leaf</tissue>
    </source>
</reference>
<proteinExistence type="predicted"/>
<keyword evidence="2" id="KW-1185">Reference proteome</keyword>
<organism evidence="1 2">
    <name type="scientific">Heracleum sosnowskyi</name>
    <dbReference type="NCBI Taxonomy" id="360622"/>
    <lineage>
        <taxon>Eukaryota</taxon>
        <taxon>Viridiplantae</taxon>
        <taxon>Streptophyta</taxon>
        <taxon>Embryophyta</taxon>
        <taxon>Tracheophyta</taxon>
        <taxon>Spermatophyta</taxon>
        <taxon>Magnoliopsida</taxon>
        <taxon>eudicotyledons</taxon>
        <taxon>Gunneridae</taxon>
        <taxon>Pentapetalae</taxon>
        <taxon>asterids</taxon>
        <taxon>campanulids</taxon>
        <taxon>Apiales</taxon>
        <taxon>Apiaceae</taxon>
        <taxon>Apioideae</taxon>
        <taxon>apioid superclade</taxon>
        <taxon>Tordylieae</taxon>
        <taxon>Tordyliinae</taxon>
        <taxon>Heracleum</taxon>
    </lineage>
</organism>
<sequence length="126" mass="13999">MEVEEEGHKKLFVQLLNLYYIEQFALCGTKLQKSRSTSWNYVSDVDEFNKVNWASAIHELLMKSIEEAQMFLVGGRLGQNTFRGCAPVLEAICLSGCPPSIVGVRGQLHPGSRVTLPSGRPLTCDL</sequence>